<keyword evidence="8" id="KW-0496">Mitochondrion</keyword>
<comment type="function">
    <text evidence="13">Mitochondrial glutamate/H(+) symporter. Responsible for the transport of glutamate from the cytosol into the mitochondrial matrix with the concomitant import of a proton. Plays a role in the control of glucose-stimulated insulin secretion.</text>
</comment>
<evidence type="ECO:0000256" key="12">
    <source>
        <dbReference type="ARBA" id="ARBA00041922"/>
    </source>
</evidence>
<reference evidence="19" key="2">
    <citation type="journal article" date="2017" name="Sci. Adv.">
        <title>A tail of two voltages: Proteomic comparison of the three electric organs of the electric eel.</title>
        <authorList>
            <person name="Traeger L.L."/>
            <person name="Sabat G."/>
            <person name="Barrett-Wilt G.A."/>
            <person name="Wells G.B."/>
            <person name="Sussman M.R."/>
        </authorList>
    </citation>
    <scope>NUCLEOTIDE SEQUENCE [LARGE SCALE GENOMIC DNA]</scope>
</reference>
<comment type="similarity">
    <text evidence="2 16">Belongs to the mitochondrial carrier (TC 2.A.29) family.</text>
</comment>
<proteinExistence type="inferred from homology"/>
<dbReference type="GO" id="GO:0005743">
    <property type="term" value="C:mitochondrial inner membrane"/>
    <property type="evidence" value="ECO:0007669"/>
    <property type="project" value="UniProtKB-SubCell"/>
</dbReference>
<dbReference type="GO" id="GO:0015183">
    <property type="term" value="F:L-aspartate transmembrane transporter activity"/>
    <property type="evidence" value="ECO:0007669"/>
    <property type="project" value="TreeGrafter"/>
</dbReference>
<evidence type="ECO:0000256" key="14">
    <source>
        <dbReference type="ARBA" id="ARBA00048437"/>
    </source>
</evidence>
<accession>A0A4W4DT46</accession>
<dbReference type="OMA" id="GPSAFQK"/>
<reference evidence="18" key="3">
    <citation type="submission" date="2020-05" db="EMBL/GenBank/DDBJ databases">
        <title>Electrophorus electricus (electric eel) genome, fEleEle1, primary haplotype.</title>
        <authorList>
            <person name="Myers G."/>
            <person name="Meyer A."/>
            <person name="Fedrigo O."/>
            <person name="Formenti G."/>
            <person name="Rhie A."/>
            <person name="Tracey A."/>
            <person name="Sims Y."/>
            <person name="Jarvis E.D."/>
        </authorList>
    </citation>
    <scope>NUCLEOTIDE SEQUENCE [LARGE SCALE GENOMIC DNA]</scope>
</reference>
<evidence type="ECO:0000256" key="6">
    <source>
        <dbReference type="ARBA" id="ARBA00022792"/>
    </source>
</evidence>
<gene>
    <name evidence="18" type="primary">slc25a22b</name>
</gene>
<dbReference type="GO" id="GO:0005313">
    <property type="term" value="F:L-glutamate transmembrane transporter activity"/>
    <property type="evidence" value="ECO:0007669"/>
    <property type="project" value="TreeGrafter"/>
</dbReference>
<reference evidence="19" key="1">
    <citation type="journal article" date="2014" name="Science">
        <title>Nonhuman genetics. Genomic basis for the convergent evolution of electric organs.</title>
        <authorList>
            <person name="Gallant J.R."/>
            <person name="Traeger L.L."/>
            <person name="Volkening J.D."/>
            <person name="Moffett H."/>
            <person name="Chen P.H."/>
            <person name="Novina C.D."/>
            <person name="Phillips G.N.Jr."/>
            <person name="Anand R."/>
            <person name="Wells G.B."/>
            <person name="Pinch M."/>
            <person name="Guth R."/>
            <person name="Unguez G.A."/>
            <person name="Albert J.S."/>
            <person name="Zakon H.H."/>
            <person name="Samanta M.P."/>
            <person name="Sussman M.R."/>
        </authorList>
    </citation>
    <scope>NUCLEOTIDE SEQUENCE [LARGE SCALE GENOMIC DNA]</scope>
</reference>
<organism evidence="18 19">
    <name type="scientific">Electrophorus electricus</name>
    <name type="common">Electric eel</name>
    <name type="synonym">Gymnotus electricus</name>
    <dbReference type="NCBI Taxonomy" id="8005"/>
    <lineage>
        <taxon>Eukaryota</taxon>
        <taxon>Metazoa</taxon>
        <taxon>Chordata</taxon>
        <taxon>Craniata</taxon>
        <taxon>Vertebrata</taxon>
        <taxon>Euteleostomi</taxon>
        <taxon>Actinopterygii</taxon>
        <taxon>Neopterygii</taxon>
        <taxon>Teleostei</taxon>
        <taxon>Ostariophysi</taxon>
        <taxon>Gymnotiformes</taxon>
        <taxon>Gymnotoidei</taxon>
        <taxon>Gymnotidae</taxon>
        <taxon>Electrophorus</taxon>
    </lineage>
</organism>
<feature type="repeat" description="Solcar" evidence="15">
    <location>
        <begin position="6"/>
        <end position="93"/>
    </location>
</feature>
<evidence type="ECO:0000256" key="4">
    <source>
        <dbReference type="ARBA" id="ARBA00022692"/>
    </source>
</evidence>
<evidence type="ECO:0000256" key="1">
    <source>
        <dbReference type="ARBA" id="ARBA00004448"/>
    </source>
</evidence>
<keyword evidence="19" id="KW-1185">Reference proteome</keyword>
<feature type="repeat" description="Solcar" evidence="15">
    <location>
        <begin position="101"/>
        <end position="209"/>
    </location>
</feature>
<dbReference type="GeneID" id="113569848"/>
<evidence type="ECO:0000256" key="8">
    <source>
        <dbReference type="ARBA" id="ARBA00023128"/>
    </source>
</evidence>
<evidence type="ECO:0000256" key="17">
    <source>
        <dbReference type="SAM" id="Phobius"/>
    </source>
</evidence>
<dbReference type="GeneTree" id="ENSGT00940000165631"/>
<evidence type="ECO:0000313" key="18">
    <source>
        <dbReference type="Ensembl" id="ENSEEEP00000001988.2"/>
    </source>
</evidence>
<dbReference type="CTD" id="100005520"/>
<feature type="transmembrane region" description="Helical" evidence="17">
    <location>
        <begin position="189"/>
        <end position="206"/>
    </location>
</feature>
<evidence type="ECO:0000256" key="5">
    <source>
        <dbReference type="ARBA" id="ARBA00022737"/>
    </source>
</evidence>
<dbReference type="InterPro" id="IPR002067">
    <property type="entry name" value="MCP"/>
</dbReference>
<name>A0A4W4DT46_ELEEL</name>
<evidence type="ECO:0000256" key="9">
    <source>
        <dbReference type="ARBA" id="ARBA00023136"/>
    </source>
</evidence>
<feature type="repeat" description="Solcar" evidence="15">
    <location>
        <begin position="218"/>
        <end position="307"/>
    </location>
</feature>
<dbReference type="KEGG" id="eee:113569848"/>
<evidence type="ECO:0000256" key="3">
    <source>
        <dbReference type="ARBA" id="ARBA00022448"/>
    </source>
</evidence>
<dbReference type="RefSeq" id="XP_026853721.2">
    <property type="nucleotide sequence ID" value="XM_026997920.2"/>
</dbReference>
<keyword evidence="6" id="KW-0999">Mitochondrion inner membrane</keyword>
<dbReference type="InterPro" id="IPR051028">
    <property type="entry name" value="Mito_Solute_Carrier"/>
</dbReference>
<dbReference type="Gene3D" id="1.50.40.10">
    <property type="entry name" value="Mitochondrial carrier domain"/>
    <property type="match status" value="1"/>
</dbReference>
<dbReference type="PROSITE" id="PS50920">
    <property type="entry name" value="SOLCAR"/>
    <property type="match status" value="3"/>
</dbReference>
<dbReference type="PANTHER" id="PTHR45678">
    <property type="entry name" value="MITOCHONDRIAL 2-OXODICARBOXYLATE CARRIER 1-RELATED"/>
    <property type="match status" value="1"/>
</dbReference>
<dbReference type="PANTHER" id="PTHR45678:SF3">
    <property type="entry name" value="MITOCHONDRIAL GLUTAMATE CARRIER 1"/>
    <property type="match status" value="1"/>
</dbReference>
<evidence type="ECO:0000313" key="19">
    <source>
        <dbReference type="Proteomes" id="UP000314983"/>
    </source>
</evidence>
<feature type="transmembrane region" description="Helical" evidence="17">
    <location>
        <begin position="218"/>
        <end position="238"/>
    </location>
</feature>
<dbReference type="Ensembl" id="ENSEEET00000002027.2">
    <property type="protein sequence ID" value="ENSEEEP00000001988.2"/>
    <property type="gene ID" value="ENSEEEG00000001239.2"/>
</dbReference>
<dbReference type="Proteomes" id="UP000314983">
    <property type="component" value="Chromosome 1"/>
</dbReference>
<evidence type="ECO:0000256" key="16">
    <source>
        <dbReference type="RuleBase" id="RU000488"/>
    </source>
</evidence>
<comment type="subcellular location">
    <subcellularLocation>
        <location evidence="1">Mitochondrion inner membrane</location>
        <topology evidence="1">Multi-pass membrane protein</topology>
    </subcellularLocation>
</comment>
<evidence type="ECO:0000256" key="13">
    <source>
        <dbReference type="ARBA" id="ARBA00045192"/>
    </source>
</evidence>
<feature type="transmembrane region" description="Helical" evidence="17">
    <location>
        <begin position="283"/>
        <end position="303"/>
    </location>
</feature>
<evidence type="ECO:0000256" key="15">
    <source>
        <dbReference type="PROSITE-ProRule" id="PRU00282"/>
    </source>
</evidence>
<evidence type="ECO:0000256" key="11">
    <source>
        <dbReference type="ARBA" id="ARBA00041877"/>
    </source>
</evidence>
<dbReference type="FunFam" id="1.50.40.10:FF:000017">
    <property type="entry name" value="Solute carrier family 25 member 22a"/>
    <property type="match status" value="1"/>
</dbReference>
<dbReference type="Pfam" id="PF00153">
    <property type="entry name" value="Mito_carr"/>
    <property type="match status" value="3"/>
</dbReference>
<comment type="catalytic activity">
    <reaction evidence="14">
        <text>L-glutamate(in) + H(+)(in) = L-glutamate(out) + H(+)(out)</text>
        <dbReference type="Rhea" id="RHEA:70955"/>
        <dbReference type="ChEBI" id="CHEBI:15378"/>
        <dbReference type="ChEBI" id="CHEBI:29985"/>
    </reaction>
</comment>
<dbReference type="AlphaFoldDB" id="A0A4W4DT46"/>
<dbReference type="InterPro" id="IPR018108">
    <property type="entry name" value="MCP_transmembrane"/>
</dbReference>
<dbReference type="GO" id="GO:0043490">
    <property type="term" value="P:malate-aspartate shuttle"/>
    <property type="evidence" value="ECO:0007669"/>
    <property type="project" value="TreeGrafter"/>
</dbReference>
<reference evidence="18" key="4">
    <citation type="submission" date="2025-08" db="UniProtKB">
        <authorList>
            <consortium name="Ensembl"/>
        </authorList>
    </citation>
    <scope>IDENTIFICATION</scope>
</reference>
<keyword evidence="3 16" id="KW-0813">Transport</keyword>
<evidence type="ECO:0000256" key="7">
    <source>
        <dbReference type="ARBA" id="ARBA00022989"/>
    </source>
</evidence>
<dbReference type="PRINTS" id="PR00926">
    <property type="entry name" value="MITOCARRIER"/>
</dbReference>
<dbReference type="InterPro" id="IPR023395">
    <property type="entry name" value="MCP_dom_sf"/>
</dbReference>
<dbReference type="SUPFAM" id="SSF103506">
    <property type="entry name" value="Mitochondrial carrier"/>
    <property type="match status" value="1"/>
</dbReference>
<keyword evidence="4 15" id="KW-0812">Transmembrane</keyword>
<keyword evidence="5" id="KW-0677">Repeat</keyword>
<sequence>MAEKKISLPVKLINGGVAGLIGVTCVFPIHLAKTRLQNQQNGSRLYTSMFDCLIKTARSEGFFGMYRGAAVNLTLVTPEKAIKLAANDFFRHHLTTDGQQLTLLREMIAGCGAGTCQVIVTTPMEMLKIQLQDTGRINAQRKLIRQAAVRGGAAEGSFEVRARTGLQLSRDLLKSRGIAGLYKGLRATLLRDVPFSIIYFPLFANLNSLGGTGVQGPAPFYVSFLSGCVAGCIAAVAVNPVDVVKTRLQSLCCGAQEDTYSGAMDCISKILCNEGPSAFLKGAYCRVLVIAPLFGIAQVVYFLGVGETVLSLITESRSGS</sequence>
<evidence type="ECO:0000256" key="10">
    <source>
        <dbReference type="ARBA" id="ARBA00040262"/>
    </source>
</evidence>
<evidence type="ECO:0000256" key="2">
    <source>
        <dbReference type="ARBA" id="ARBA00006375"/>
    </source>
</evidence>
<keyword evidence="9 15" id="KW-0472">Membrane</keyword>
<reference evidence="18" key="5">
    <citation type="submission" date="2025-09" db="UniProtKB">
        <authorList>
            <consortium name="Ensembl"/>
        </authorList>
    </citation>
    <scope>IDENTIFICATION</scope>
</reference>
<feature type="transmembrane region" description="Helical" evidence="17">
    <location>
        <begin position="12"/>
        <end position="32"/>
    </location>
</feature>
<protein>
    <recommendedName>
        <fullName evidence="10">Mitochondrial glutamate carrier 1</fullName>
    </recommendedName>
    <alternativeName>
        <fullName evidence="12">Glutamate/H(+) symporter 1</fullName>
    </alternativeName>
    <alternativeName>
        <fullName evidence="11">Solute carrier family 25 member 22</fullName>
    </alternativeName>
</protein>
<keyword evidence="7 17" id="KW-1133">Transmembrane helix</keyword>